<comment type="similarity">
    <text evidence="3 14">Belongs to the class-I aminoacyl-tRNA synthetase family.</text>
</comment>
<dbReference type="HAMAP" id="MF_02004">
    <property type="entry name" value="Val_tRNA_synth_type1"/>
    <property type="match status" value="1"/>
</dbReference>
<evidence type="ECO:0000256" key="13">
    <source>
        <dbReference type="ARBA" id="ARBA00047552"/>
    </source>
</evidence>
<keyword evidence="19" id="KW-1185">Reference proteome</keyword>
<dbReference type="AlphaFoldDB" id="A0A7J6N1K2"/>
<dbReference type="SUPFAM" id="SSF47323">
    <property type="entry name" value="Anticodon-binding domain of a subclass of class I aminoacyl-tRNA synthetases"/>
    <property type="match status" value="1"/>
</dbReference>
<evidence type="ECO:0000313" key="19">
    <source>
        <dbReference type="Proteomes" id="UP000591131"/>
    </source>
</evidence>
<dbReference type="GO" id="GO:0004832">
    <property type="term" value="F:valine-tRNA ligase activity"/>
    <property type="evidence" value="ECO:0007669"/>
    <property type="project" value="UniProtKB-EC"/>
</dbReference>
<keyword evidence="10 14" id="KW-0030">Aminoacyl-tRNA synthetase</keyword>
<dbReference type="PRINTS" id="PR00986">
    <property type="entry name" value="TRNASYNTHVAL"/>
</dbReference>
<gene>
    <name evidence="18" type="ORF">FOL47_000561</name>
</gene>
<dbReference type="SUPFAM" id="SSF50677">
    <property type="entry name" value="ValRS/IleRS/LeuRS editing domain"/>
    <property type="match status" value="1"/>
</dbReference>
<dbReference type="InterPro" id="IPR009080">
    <property type="entry name" value="tRNAsynth_Ia_anticodon-bd"/>
</dbReference>
<dbReference type="InterPro" id="IPR013155">
    <property type="entry name" value="M/V/L/I-tRNA-synth_anticd-bd"/>
</dbReference>
<dbReference type="CDD" id="cd07962">
    <property type="entry name" value="Anticodon_Ia_Val"/>
    <property type="match status" value="1"/>
</dbReference>
<dbReference type="Gene3D" id="1.10.730.10">
    <property type="entry name" value="Isoleucyl-tRNA Synthetase, Domain 1"/>
    <property type="match status" value="1"/>
</dbReference>
<evidence type="ECO:0000256" key="1">
    <source>
        <dbReference type="ARBA" id="ARBA00004173"/>
    </source>
</evidence>
<dbReference type="GO" id="GO:0006438">
    <property type="term" value="P:valyl-tRNA aminoacylation"/>
    <property type="evidence" value="ECO:0007669"/>
    <property type="project" value="InterPro"/>
</dbReference>
<dbReference type="PROSITE" id="PS00178">
    <property type="entry name" value="AA_TRNA_LIGASE_I"/>
    <property type="match status" value="1"/>
</dbReference>
<name>A0A7J6N1K2_PERCH</name>
<dbReference type="InterPro" id="IPR009008">
    <property type="entry name" value="Val/Leu/Ile-tRNA-synth_edit"/>
</dbReference>
<dbReference type="InterPro" id="IPR033705">
    <property type="entry name" value="Anticodon_Ia_Val"/>
</dbReference>
<evidence type="ECO:0000313" key="18">
    <source>
        <dbReference type="EMBL" id="KAF4677606.1"/>
    </source>
</evidence>
<evidence type="ECO:0000256" key="8">
    <source>
        <dbReference type="ARBA" id="ARBA00022840"/>
    </source>
</evidence>
<evidence type="ECO:0000256" key="12">
    <source>
        <dbReference type="ARBA" id="ARBA00040837"/>
    </source>
</evidence>
<sequence length="1053" mass="119482">MEKDELAKAVQHRAEAAATADYHADPENPEGLSKSALKKLKKQEKAGKKNKMSKEEKEALFQGKNKGKKETKTVPQKKQAYVNKTPVGEKKDMSEPMADSYDPAAVESAWYDWWRKQGYFHADAKKAMNTVDSQKFVMCLPPPNVTGTLHLGHALMCCIEDCMTRWHRMMGHQTLWIPGTDHAGIATQSVVENLLLRDEGLSRHDLGREKFLEKVWEWKNEKGDTICKQMERLASSLDWDRQFFTMDDNLSTAVKEAFVRFYDEGKIYRDTRLVNWCPYLRTALSDLEVDHIDIEKRTLLSVPGLPDAKVEVGVLVEFKYPLKEDPTKFVHIATTRLETMLGDVAVAVNPKDTRFTYLVGKELVHPFIPDRKMVVIEDDYVSMDFGTGCVKITPAHDPNDFAIGRRHNLPEINILNDDGTMNENCGEFAGQHRFVARRTVEERLKELGLFVGKTDNAMKVPLCSKSKDIVEPVLKPQWWMDCSKEAARGVQAVKEGKLKIEPSYYESTWFNWLENIRDWCISRQLWWGHRIPAYKVVKPCQTEDQWVVGRDEEEALLRAAEKLGIPESEIELAQDPDVLDTWFSSGLLPMSALGWPNMDTDDMKAFFPTSVLETGHDILFFWVARMVMMSLALTDELPFHTICLHAMVRDAHGRKMSKSLGNVIDPLEVMSGISLPELQEKLKHGNLPEREIKKAMKGQEKDFPDGIPECGSDALRFGLLAYTGQARSVNLDINRVVSYRYFCNKLWNVMKFALPNFGDNFKSTGLPLDAKLELSDAAGAANRGIKDFSFSDATTATYNFWLYDFCDYYLELVKKRFRALEGTDSEELRVAREVLYICLDRGLRLLHPLLPFVTEELYQRIPDSVTKAESIVVADYPQPVMSWRNLDVEEEMAILQTTTSSLRSQAASLGLPPKARPHAYIRAVDPEARRVLPKIADHVATMAKLSSLKVIEDASEVPAGTIANVVSEHVTTFMEVAGLVDLSAELKKIEKKMGITQHNLQTYVSKREVPDYEEKVPPQVRHANAAKEESYRAELAEQEKVIAQIKAAMESTA</sequence>
<feature type="compositionally biased region" description="Basic and acidic residues" evidence="15">
    <location>
        <begin position="43"/>
        <end position="59"/>
    </location>
</feature>
<dbReference type="PANTHER" id="PTHR11946">
    <property type="entry name" value="VALYL-TRNA SYNTHETASES"/>
    <property type="match status" value="1"/>
</dbReference>
<dbReference type="Proteomes" id="UP000591131">
    <property type="component" value="Unassembled WGS sequence"/>
</dbReference>
<dbReference type="EMBL" id="JAAPAO010000011">
    <property type="protein sequence ID" value="KAF4677606.1"/>
    <property type="molecule type" value="Genomic_DNA"/>
</dbReference>
<dbReference type="InterPro" id="IPR014729">
    <property type="entry name" value="Rossmann-like_a/b/a_fold"/>
</dbReference>
<feature type="region of interest" description="Disordered" evidence="15">
    <location>
        <begin position="1"/>
        <end position="77"/>
    </location>
</feature>
<reference evidence="18 19" key="1">
    <citation type="submission" date="2020-04" db="EMBL/GenBank/DDBJ databases">
        <title>Perkinsus chesapeaki whole genome sequence.</title>
        <authorList>
            <person name="Bogema D.R."/>
        </authorList>
    </citation>
    <scope>NUCLEOTIDE SEQUENCE [LARGE SCALE GENOMIC DNA]</scope>
    <source>
        <strain evidence="18">ATCC PRA-425</strain>
    </source>
</reference>
<evidence type="ECO:0000256" key="2">
    <source>
        <dbReference type="ARBA" id="ARBA00004496"/>
    </source>
</evidence>
<evidence type="ECO:0000256" key="3">
    <source>
        <dbReference type="ARBA" id="ARBA00005594"/>
    </source>
</evidence>
<evidence type="ECO:0000256" key="6">
    <source>
        <dbReference type="ARBA" id="ARBA00022598"/>
    </source>
</evidence>
<dbReference type="PANTHER" id="PTHR11946:SF109">
    <property type="entry name" value="VALINE--TRNA LIGASE"/>
    <property type="match status" value="1"/>
</dbReference>
<evidence type="ECO:0000256" key="7">
    <source>
        <dbReference type="ARBA" id="ARBA00022741"/>
    </source>
</evidence>
<dbReference type="FunFam" id="1.10.730.10:FF:000009">
    <property type="entry name" value="Valine--tRNA ligase, mitochondrial"/>
    <property type="match status" value="1"/>
</dbReference>
<dbReference type="FunFam" id="3.40.50.620:FF:000020">
    <property type="entry name" value="Valine--tRNA ligase, mitochondrial"/>
    <property type="match status" value="1"/>
</dbReference>
<evidence type="ECO:0000256" key="15">
    <source>
        <dbReference type="SAM" id="MobiDB-lite"/>
    </source>
</evidence>
<feature type="domain" description="Aminoacyl-tRNA synthetase class Ia" evidence="16">
    <location>
        <begin position="110"/>
        <end position="732"/>
    </location>
</feature>
<dbReference type="GO" id="GO:0002161">
    <property type="term" value="F:aminoacyl-tRNA deacylase activity"/>
    <property type="evidence" value="ECO:0007669"/>
    <property type="project" value="InterPro"/>
</dbReference>
<dbReference type="OrthoDB" id="629407at2759"/>
<dbReference type="InterPro" id="IPR002303">
    <property type="entry name" value="Valyl-tRNA_ligase"/>
</dbReference>
<dbReference type="FunFam" id="3.90.740.10:FF:000005">
    <property type="entry name" value="Valine--tRNA ligase, mitochondrial"/>
    <property type="match status" value="1"/>
</dbReference>
<evidence type="ECO:0000259" key="16">
    <source>
        <dbReference type="Pfam" id="PF00133"/>
    </source>
</evidence>
<evidence type="ECO:0000256" key="14">
    <source>
        <dbReference type="RuleBase" id="RU363035"/>
    </source>
</evidence>
<keyword evidence="6 14" id="KW-0436">Ligase</keyword>
<dbReference type="NCBIfam" id="NF004349">
    <property type="entry name" value="PRK05729.1"/>
    <property type="match status" value="1"/>
</dbReference>
<feature type="compositionally biased region" description="Basic and acidic residues" evidence="15">
    <location>
        <begin position="1"/>
        <end position="15"/>
    </location>
</feature>
<keyword evidence="8 14" id="KW-0067">ATP-binding</keyword>
<evidence type="ECO:0000256" key="4">
    <source>
        <dbReference type="ARBA" id="ARBA00013169"/>
    </source>
</evidence>
<comment type="caution">
    <text evidence="18">The sequence shown here is derived from an EMBL/GenBank/DDBJ whole genome shotgun (WGS) entry which is preliminary data.</text>
</comment>
<feature type="domain" description="Methionyl/Valyl/Leucyl/Isoleucyl-tRNA synthetase anticodon-binding" evidence="17">
    <location>
        <begin position="774"/>
        <end position="916"/>
    </location>
</feature>
<keyword evidence="9 14" id="KW-0648">Protein biosynthesis</keyword>
<dbReference type="GO" id="GO:0005524">
    <property type="term" value="F:ATP binding"/>
    <property type="evidence" value="ECO:0007669"/>
    <property type="project" value="UniProtKB-KW"/>
</dbReference>
<dbReference type="InterPro" id="IPR002300">
    <property type="entry name" value="aa-tRNA-synth_Ia"/>
</dbReference>
<comment type="catalytic activity">
    <reaction evidence="13">
        <text>tRNA(Val) + L-valine + ATP = L-valyl-tRNA(Val) + AMP + diphosphate</text>
        <dbReference type="Rhea" id="RHEA:10704"/>
        <dbReference type="Rhea" id="RHEA-COMP:9672"/>
        <dbReference type="Rhea" id="RHEA-COMP:9708"/>
        <dbReference type="ChEBI" id="CHEBI:30616"/>
        <dbReference type="ChEBI" id="CHEBI:33019"/>
        <dbReference type="ChEBI" id="CHEBI:57762"/>
        <dbReference type="ChEBI" id="CHEBI:78442"/>
        <dbReference type="ChEBI" id="CHEBI:78537"/>
        <dbReference type="ChEBI" id="CHEBI:456215"/>
        <dbReference type="EC" id="6.1.1.9"/>
    </reaction>
</comment>
<dbReference type="EC" id="6.1.1.9" evidence="4"/>
<comment type="subcellular location">
    <subcellularLocation>
        <location evidence="2">Cytoplasm</location>
    </subcellularLocation>
    <subcellularLocation>
        <location evidence="1">Mitochondrion</location>
    </subcellularLocation>
</comment>
<dbReference type="CDD" id="cd00817">
    <property type="entry name" value="ValRS_core"/>
    <property type="match status" value="1"/>
</dbReference>
<accession>A0A7J6N1K2</accession>
<evidence type="ECO:0000256" key="5">
    <source>
        <dbReference type="ARBA" id="ARBA00022490"/>
    </source>
</evidence>
<evidence type="ECO:0000256" key="9">
    <source>
        <dbReference type="ARBA" id="ARBA00022917"/>
    </source>
</evidence>
<dbReference type="FunFam" id="3.40.50.620:FF:000078">
    <property type="entry name" value="Valine--tRNA ligase, mitochondrial"/>
    <property type="match status" value="1"/>
</dbReference>
<dbReference type="GO" id="GO:0005739">
    <property type="term" value="C:mitochondrion"/>
    <property type="evidence" value="ECO:0007669"/>
    <property type="project" value="UniProtKB-SubCell"/>
</dbReference>
<evidence type="ECO:0000259" key="17">
    <source>
        <dbReference type="Pfam" id="PF08264"/>
    </source>
</evidence>
<dbReference type="GO" id="GO:0005829">
    <property type="term" value="C:cytosol"/>
    <property type="evidence" value="ECO:0007669"/>
    <property type="project" value="TreeGrafter"/>
</dbReference>
<dbReference type="InterPro" id="IPR037118">
    <property type="entry name" value="Val-tRNA_synth_C_sf"/>
</dbReference>
<dbReference type="NCBIfam" id="TIGR00422">
    <property type="entry name" value="valS"/>
    <property type="match status" value="1"/>
</dbReference>
<dbReference type="Gene3D" id="1.10.287.380">
    <property type="entry name" value="Valyl-tRNA synthetase, C-terminal domain"/>
    <property type="match status" value="1"/>
</dbReference>
<dbReference type="Gene3D" id="3.40.50.620">
    <property type="entry name" value="HUPs"/>
    <property type="match status" value="2"/>
</dbReference>
<dbReference type="InterPro" id="IPR001412">
    <property type="entry name" value="aa-tRNA-synth_I_CS"/>
</dbReference>
<evidence type="ECO:0000256" key="10">
    <source>
        <dbReference type="ARBA" id="ARBA00023146"/>
    </source>
</evidence>
<evidence type="ECO:0000256" key="11">
    <source>
        <dbReference type="ARBA" id="ARBA00029936"/>
    </source>
</evidence>
<dbReference type="Pfam" id="PF08264">
    <property type="entry name" value="Anticodon_1"/>
    <property type="match status" value="1"/>
</dbReference>
<keyword evidence="5" id="KW-0963">Cytoplasm</keyword>
<dbReference type="SUPFAM" id="SSF52374">
    <property type="entry name" value="Nucleotidylyl transferase"/>
    <property type="match status" value="1"/>
</dbReference>
<organism evidence="18 19">
    <name type="scientific">Perkinsus chesapeaki</name>
    <name type="common">Clam parasite</name>
    <name type="synonym">Perkinsus andrewsi</name>
    <dbReference type="NCBI Taxonomy" id="330153"/>
    <lineage>
        <taxon>Eukaryota</taxon>
        <taxon>Sar</taxon>
        <taxon>Alveolata</taxon>
        <taxon>Perkinsozoa</taxon>
        <taxon>Perkinsea</taxon>
        <taxon>Perkinsida</taxon>
        <taxon>Perkinsidae</taxon>
        <taxon>Perkinsus</taxon>
    </lineage>
</organism>
<keyword evidence="7 14" id="KW-0547">Nucleotide-binding</keyword>
<dbReference type="Pfam" id="PF00133">
    <property type="entry name" value="tRNA-synt_1"/>
    <property type="match status" value="1"/>
</dbReference>
<protein>
    <recommendedName>
        <fullName evidence="12">Valine--tRNA ligase, mitochondrial</fullName>
        <ecNumber evidence="4">6.1.1.9</ecNumber>
    </recommendedName>
    <alternativeName>
        <fullName evidence="11">Valyl-tRNA synthetase</fullName>
    </alternativeName>
</protein>
<proteinExistence type="inferred from homology"/>